<feature type="transmembrane region" description="Helical" evidence="7">
    <location>
        <begin position="45"/>
        <end position="66"/>
    </location>
</feature>
<feature type="region of interest" description="Disordered" evidence="6">
    <location>
        <begin position="1"/>
        <end position="40"/>
    </location>
</feature>
<sequence length="463" mass="50792">MADNPGWDMISSSGIGESSEERRLLQQGKPSYDDDDDDSESHTGYGITTASIFVVAAVAGTGVLVLPNALAKTGWSGLIVLVTVCVIQIYTGVLLGRCWSILQERFEIYRRQTRNPYPAIGYEAFGAIGRILVTLTIDVSVIGICVVFLLIISENATILFGLDDFPYCYKLAITAALLCPFTWFGTPKDFWFIGLAGALSTGFACILLLIKMFRDLPTVIDDNVNYTGQDYVSYFSGVGIMIVAFNGHMSFPTIQHDMAEPSKFPSSLILAGIIVAFYFLPMAIVGFYVYGDVLYQEENIFDVVGGGFEPTVALVLITLHVITAFVILGNPVFQDVEDILGIEMTFTWKRIVVRSSFVILMWFLAATIPSFAHILSFLGGTSFLALAFIYPVCCYCKLTLTGCPTKSWISESFSVSEVIIFATILILGIFIAASTTYADFSLVGSELYLNFSRPCYLPMITGH</sequence>
<keyword evidence="4 7" id="KW-1133">Transmembrane helix</keyword>
<feature type="transmembrane region" description="Helical" evidence="7">
    <location>
        <begin position="165"/>
        <end position="184"/>
    </location>
</feature>
<feature type="transmembrane region" description="Helical" evidence="7">
    <location>
        <begin position="190"/>
        <end position="210"/>
    </location>
</feature>
<dbReference type="EMBL" id="JAIZAY010000012">
    <property type="protein sequence ID" value="KAJ8032544.1"/>
    <property type="molecule type" value="Genomic_DNA"/>
</dbReference>
<dbReference type="AlphaFoldDB" id="A0A9Q1BTV1"/>
<feature type="transmembrane region" description="Helical" evidence="7">
    <location>
        <begin position="374"/>
        <end position="398"/>
    </location>
</feature>
<protein>
    <submittedName>
        <fullName evidence="9">Amino acid transporter AVT1E</fullName>
    </submittedName>
</protein>
<evidence type="ECO:0000256" key="5">
    <source>
        <dbReference type="ARBA" id="ARBA00023136"/>
    </source>
</evidence>
<keyword evidence="5 7" id="KW-0472">Membrane</keyword>
<evidence type="ECO:0000313" key="10">
    <source>
        <dbReference type="Proteomes" id="UP001152320"/>
    </source>
</evidence>
<comment type="subcellular location">
    <subcellularLocation>
        <location evidence="1">Membrane</location>
    </subcellularLocation>
</comment>
<feature type="transmembrane region" description="Helical" evidence="7">
    <location>
        <begin position="78"/>
        <end position="102"/>
    </location>
</feature>
<evidence type="ECO:0000256" key="2">
    <source>
        <dbReference type="ARBA" id="ARBA00022448"/>
    </source>
</evidence>
<dbReference type="GO" id="GO:0016020">
    <property type="term" value="C:membrane"/>
    <property type="evidence" value="ECO:0007669"/>
    <property type="project" value="UniProtKB-SubCell"/>
</dbReference>
<keyword evidence="10" id="KW-1185">Reference proteome</keyword>
<dbReference type="OrthoDB" id="655540at2759"/>
<feature type="transmembrane region" description="Helical" evidence="7">
    <location>
        <begin position="311"/>
        <end position="330"/>
    </location>
</feature>
<feature type="transmembrane region" description="Helical" evidence="7">
    <location>
        <begin position="268"/>
        <end position="291"/>
    </location>
</feature>
<evidence type="ECO:0000313" key="9">
    <source>
        <dbReference type="EMBL" id="KAJ8032544.1"/>
    </source>
</evidence>
<organism evidence="9 10">
    <name type="scientific">Holothuria leucospilota</name>
    <name type="common">Black long sea cucumber</name>
    <name type="synonym">Mertensiothuria leucospilota</name>
    <dbReference type="NCBI Taxonomy" id="206669"/>
    <lineage>
        <taxon>Eukaryota</taxon>
        <taxon>Metazoa</taxon>
        <taxon>Echinodermata</taxon>
        <taxon>Eleutherozoa</taxon>
        <taxon>Echinozoa</taxon>
        <taxon>Holothuroidea</taxon>
        <taxon>Aspidochirotacea</taxon>
        <taxon>Aspidochirotida</taxon>
        <taxon>Holothuriidae</taxon>
        <taxon>Holothuria</taxon>
    </lineage>
</organism>
<name>A0A9Q1BTV1_HOLLE</name>
<evidence type="ECO:0000256" key="7">
    <source>
        <dbReference type="SAM" id="Phobius"/>
    </source>
</evidence>
<dbReference type="Pfam" id="PF01490">
    <property type="entry name" value="Aa_trans"/>
    <property type="match status" value="1"/>
</dbReference>
<gene>
    <name evidence="9" type="ORF">HOLleu_26095</name>
</gene>
<accession>A0A9Q1BTV1</accession>
<feature type="transmembrane region" description="Helical" evidence="7">
    <location>
        <begin position="131"/>
        <end position="153"/>
    </location>
</feature>
<dbReference type="PANTHER" id="PTHR48017">
    <property type="entry name" value="OS05G0424000 PROTEIN-RELATED"/>
    <property type="match status" value="1"/>
</dbReference>
<dbReference type="InterPro" id="IPR013057">
    <property type="entry name" value="AA_transpt_TM"/>
</dbReference>
<evidence type="ECO:0000256" key="6">
    <source>
        <dbReference type="SAM" id="MobiDB-lite"/>
    </source>
</evidence>
<proteinExistence type="predicted"/>
<feature type="transmembrane region" description="Helical" evidence="7">
    <location>
        <begin position="418"/>
        <end position="438"/>
    </location>
</feature>
<evidence type="ECO:0000256" key="4">
    <source>
        <dbReference type="ARBA" id="ARBA00022989"/>
    </source>
</evidence>
<keyword evidence="3 7" id="KW-0812">Transmembrane</keyword>
<feature type="domain" description="Amino acid transporter transmembrane" evidence="8">
    <location>
        <begin position="46"/>
        <end position="429"/>
    </location>
</feature>
<reference evidence="9" key="1">
    <citation type="submission" date="2021-10" db="EMBL/GenBank/DDBJ databases">
        <title>Tropical sea cucumber genome reveals ecological adaptation and Cuvierian tubules defense mechanism.</title>
        <authorList>
            <person name="Chen T."/>
        </authorList>
    </citation>
    <scope>NUCLEOTIDE SEQUENCE</scope>
    <source>
        <strain evidence="9">Nanhai2018</strain>
        <tissue evidence="9">Muscle</tissue>
    </source>
</reference>
<evidence type="ECO:0000256" key="3">
    <source>
        <dbReference type="ARBA" id="ARBA00022692"/>
    </source>
</evidence>
<comment type="caution">
    <text evidence="9">The sequence shown here is derived from an EMBL/GenBank/DDBJ whole genome shotgun (WGS) entry which is preliminary data.</text>
</comment>
<dbReference type="Proteomes" id="UP001152320">
    <property type="component" value="Chromosome 12"/>
</dbReference>
<evidence type="ECO:0000256" key="1">
    <source>
        <dbReference type="ARBA" id="ARBA00004370"/>
    </source>
</evidence>
<keyword evidence="2" id="KW-0813">Transport</keyword>
<evidence type="ECO:0000259" key="8">
    <source>
        <dbReference type="Pfam" id="PF01490"/>
    </source>
</evidence>